<keyword evidence="3 8" id="KW-0812">Transmembrane</keyword>
<dbReference type="OrthoDB" id="8061355at2759"/>
<evidence type="ECO:0000313" key="10">
    <source>
        <dbReference type="EMBL" id="RYR75517.1"/>
    </source>
</evidence>
<dbReference type="PANTHER" id="PTHR19229:SF154">
    <property type="entry name" value="ABC TRANSPORTER A FAMILY MEMBER 3-RELATED"/>
    <property type="match status" value="1"/>
</dbReference>
<evidence type="ECO:0000256" key="4">
    <source>
        <dbReference type="ARBA" id="ARBA00022741"/>
    </source>
</evidence>
<dbReference type="InterPro" id="IPR013525">
    <property type="entry name" value="ABC2_TM"/>
</dbReference>
<evidence type="ECO:0000256" key="5">
    <source>
        <dbReference type="ARBA" id="ARBA00022840"/>
    </source>
</evidence>
<dbReference type="GO" id="GO:0016887">
    <property type="term" value="F:ATP hydrolysis activity"/>
    <property type="evidence" value="ECO:0007669"/>
    <property type="project" value="InterPro"/>
</dbReference>
<comment type="caution">
    <text evidence="10">The sequence shown here is derived from an EMBL/GenBank/DDBJ whole genome shotgun (WGS) entry which is preliminary data.</text>
</comment>
<evidence type="ECO:0000313" key="11">
    <source>
        <dbReference type="Proteomes" id="UP000289738"/>
    </source>
</evidence>
<dbReference type="EMBL" id="SDMP01000001">
    <property type="protein sequence ID" value="RYR75517.1"/>
    <property type="molecule type" value="Genomic_DNA"/>
</dbReference>
<feature type="transmembrane region" description="Helical" evidence="8">
    <location>
        <begin position="351"/>
        <end position="370"/>
    </location>
</feature>
<dbReference type="Gene3D" id="3.40.50.300">
    <property type="entry name" value="P-loop containing nucleotide triphosphate hydrolases"/>
    <property type="match status" value="1"/>
</dbReference>
<keyword evidence="7 8" id="KW-0472">Membrane</keyword>
<reference evidence="10 11" key="1">
    <citation type="submission" date="2019-01" db="EMBL/GenBank/DDBJ databases">
        <title>Sequencing of cultivated peanut Arachis hypogaea provides insights into genome evolution and oil improvement.</title>
        <authorList>
            <person name="Chen X."/>
        </authorList>
    </citation>
    <scope>NUCLEOTIDE SEQUENCE [LARGE SCALE GENOMIC DNA]</scope>
    <source>
        <strain evidence="11">cv. Fuhuasheng</strain>
        <tissue evidence="10">Leaves</tissue>
    </source>
</reference>
<comment type="subcellular location">
    <subcellularLocation>
        <location evidence="1">Membrane</location>
        <topology evidence="1">Multi-pass membrane protein</topology>
    </subcellularLocation>
</comment>
<accession>A0A445EJ83</accession>
<dbReference type="Pfam" id="PF12698">
    <property type="entry name" value="ABC2_membrane_3"/>
    <property type="match status" value="1"/>
</dbReference>
<dbReference type="InterPro" id="IPR003439">
    <property type="entry name" value="ABC_transporter-like_ATP-bd"/>
</dbReference>
<dbReference type="GO" id="GO:0016020">
    <property type="term" value="C:membrane"/>
    <property type="evidence" value="ECO:0007669"/>
    <property type="project" value="UniProtKB-SubCell"/>
</dbReference>
<keyword evidence="5" id="KW-0067">ATP-binding</keyword>
<gene>
    <name evidence="10" type="ORF">Ahy_A01g000059</name>
</gene>
<dbReference type="InterPro" id="IPR027417">
    <property type="entry name" value="P-loop_NTPase"/>
</dbReference>
<keyword evidence="11" id="KW-1185">Reference proteome</keyword>
<dbReference type="Gramene" id="arahy.Tifrunner.gnm2.ann2.Ah01g441400.1">
    <property type="protein sequence ID" value="arahy.Tifrunner.gnm2.ann2.Ah01g441400.1-CDS"/>
    <property type="gene ID" value="arahy.Tifrunner.gnm2.ann2.Ah01g441400"/>
</dbReference>
<dbReference type="FunFam" id="3.40.50.300:FF:000633">
    <property type="entry name" value="ABC transporter A family member 7"/>
    <property type="match status" value="1"/>
</dbReference>
<evidence type="ECO:0000256" key="1">
    <source>
        <dbReference type="ARBA" id="ARBA00004141"/>
    </source>
</evidence>
<dbReference type="AlphaFoldDB" id="A0A445EJ83"/>
<evidence type="ECO:0000259" key="9">
    <source>
        <dbReference type="PROSITE" id="PS50893"/>
    </source>
</evidence>
<name>A0A445EJ83_ARAHY</name>
<organism evidence="10 11">
    <name type="scientific">Arachis hypogaea</name>
    <name type="common">Peanut</name>
    <dbReference type="NCBI Taxonomy" id="3818"/>
    <lineage>
        <taxon>Eukaryota</taxon>
        <taxon>Viridiplantae</taxon>
        <taxon>Streptophyta</taxon>
        <taxon>Embryophyta</taxon>
        <taxon>Tracheophyta</taxon>
        <taxon>Spermatophyta</taxon>
        <taxon>Magnoliopsida</taxon>
        <taxon>eudicotyledons</taxon>
        <taxon>Gunneridae</taxon>
        <taxon>Pentapetalae</taxon>
        <taxon>rosids</taxon>
        <taxon>fabids</taxon>
        <taxon>Fabales</taxon>
        <taxon>Fabaceae</taxon>
        <taxon>Papilionoideae</taxon>
        <taxon>50 kb inversion clade</taxon>
        <taxon>dalbergioids sensu lato</taxon>
        <taxon>Dalbergieae</taxon>
        <taxon>Pterocarpus clade</taxon>
        <taxon>Arachis</taxon>
    </lineage>
</organism>
<dbReference type="PROSITE" id="PS50893">
    <property type="entry name" value="ABC_TRANSPORTER_2"/>
    <property type="match status" value="1"/>
</dbReference>
<comment type="similarity">
    <text evidence="2">Belongs to the ABC transporter superfamily. ABCA family. CPR flippase (TC 3.A.1.211) subfamily.</text>
</comment>
<dbReference type="STRING" id="3818.A0A445EJ83"/>
<dbReference type="Pfam" id="PF00005">
    <property type="entry name" value="ABC_tran"/>
    <property type="match status" value="1"/>
</dbReference>
<dbReference type="PROSITE" id="PS00211">
    <property type="entry name" value="ABC_TRANSPORTER_1"/>
    <property type="match status" value="1"/>
</dbReference>
<dbReference type="InterPro" id="IPR003593">
    <property type="entry name" value="AAA+_ATPase"/>
</dbReference>
<sequence length="946" mass="106041">MSNPASFWTQANALLRKNLTYQKRDVKTNVRLVLFPVILVVLLYALQTAVDIVQSASLQDEKKTKAAACKGCVCVHDIGRHAKCPDSEKVCGPRFLGPEDANTCPVPYPPEWPPLLQLEVGDGLFSNDAARNVTMLFTGTDQFFGESLFGTMFPTELSINESDIMASLASVVLGTEFGLDLTVFVDPALSINSRILYRLQQDQCKVNSSFSFNFNEGDSKMIPDVKVNCTQAFTLWRKSFSDIWDELQLEDRDDDKIGYYKLHKNPISGAFDFLNSNKNIFNVSFLIYKHDNRDKINMNRTPRSVNMISNAFLKFLLGNGTKMLFDFIGEMPKPASSDTTMIDITSLLGGLFYTWVILQLFPVILISLVYEKQHKIRMMMKMHGLGDGPYWLISYAYFLAISMAYMLCFVLMGSFFGFHFFRENNYGIQFVFYFIYVNLQIASAFLVAALFSNVKPATVTAYIVVFGTGLVAAFLFPDLLKNDLFPKKWIIVIEFYPGFALFRGLNEFAEYVSVGNSSGTLGMRWQDLNDSTNGMKQILIIMSIEWIVFLFVAYYLDQVSSSASGRSPFFFLKGFQKKTPLSSQNDNMPMQGSRALAQMDKPDVIQEREKVEELLLEPAGNHRIVCNELRKVYQGRDGNPDKVAVRGLFLAVPQGECFGMLGPNGAGKTSFISMMIGLTKPTSGTAFVQGMDIRTDMNGLYTSMGVCPQHNLLWERLTGREHLLFYGRLKNLKGSALTQAVEESLKSLNLFNGGVADKQAGKYSGGMKRRLSVAISLIGNPNVVYMDEPSTGLDPASRKRLWDVIKTAKKDRAIILTTHSMEEAEALCDRLGIFVDGSLQCIGNSKELKARYGGTYVLTMTTPWEHEKEVENMVRLLCPNANKIYHISGTQKFELPKGEVRIADVFGAVDFAKRNFTVSAWGLTDTTMEDVFIKVARGDPHSQNLS</sequence>
<dbReference type="SMART" id="SM00382">
    <property type="entry name" value="AAA"/>
    <property type="match status" value="1"/>
</dbReference>
<dbReference type="GO" id="GO:0140359">
    <property type="term" value="F:ABC-type transporter activity"/>
    <property type="evidence" value="ECO:0007669"/>
    <property type="project" value="InterPro"/>
</dbReference>
<dbReference type="GO" id="GO:0005524">
    <property type="term" value="F:ATP binding"/>
    <property type="evidence" value="ECO:0007669"/>
    <property type="project" value="UniProtKB-KW"/>
</dbReference>
<feature type="transmembrane region" description="Helical" evidence="8">
    <location>
        <begin position="457"/>
        <end position="480"/>
    </location>
</feature>
<feature type="transmembrane region" description="Helical" evidence="8">
    <location>
        <begin position="33"/>
        <end position="53"/>
    </location>
</feature>
<evidence type="ECO:0000256" key="8">
    <source>
        <dbReference type="SAM" id="Phobius"/>
    </source>
</evidence>
<evidence type="ECO:0000256" key="3">
    <source>
        <dbReference type="ARBA" id="ARBA00022692"/>
    </source>
</evidence>
<feature type="domain" description="ABC transporter" evidence="9">
    <location>
        <begin position="624"/>
        <end position="861"/>
    </location>
</feature>
<dbReference type="GO" id="GO:0005319">
    <property type="term" value="F:lipid transporter activity"/>
    <property type="evidence" value="ECO:0007669"/>
    <property type="project" value="TreeGrafter"/>
</dbReference>
<dbReference type="InterPro" id="IPR017871">
    <property type="entry name" value="ABC_transporter-like_CS"/>
</dbReference>
<feature type="transmembrane region" description="Helical" evidence="8">
    <location>
        <begin position="390"/>
        <end position="418"/>
    </location>
</feature>
<feature type="transmembrane region" description="Helical" evidence="8">
    <location>
        <begin position="430"/>
        <end position="451"/>
    </location>
</feature>
<dbReference type="Proteomes" id="UP000289738">
    <property type="component" value="Chromosome A01"/>
</dbReference>
<dbReference type="Pfam" id="PF24526">
    <property type="entry name" value="ABCA12_C"/>
    <property type="match status" value="1"/>
</dbReference>
<dbReference type="SUPFAM" id="SSF52540">
    <property type="entry name" value="P-loop containing nucleoside triphosphate hydrolases"/>
    <property type="match status" value="1"/>
</dbReference>
<dbReference type="InterPro" id="IPR026082">
    <property type="entry name" value="ABCA"/>
</dbReference>
<dbReference type="SMR" id="A0A445EJ83"/>
<evidence type="ECO:0000256" key="7">
    <source>
        <dbReference type="ARBA" id="ARBA00023136"/>
    </source>
</evidence>
<feature type="transmembrane region" description="Helical" evidence="8">
    <location>
        <begin position="538"/>
        <end position="556"/>
    </location>
</feature>
<evidence type="ECO:0000256" key="2">
    <source>
        <dbReference type="ARBA" id="ARBA00008526"/>
    </source>
</evidence>
<dbReference type="CDD" id="cd03263">
    <property type="entry name" value="ABC_subfamily_A"/>
    <property type="match status" value="1"/>
</dbReference>
<proteinExistence type="inferred from homology"/>
<keyword evidence="6 8" id="KW-1133">Transmembrane helix</keyword>
<protein>
    <recommendedName>
        <fullName evidence="9">ABC transporter domain-containing protein</fullName>
    </recommendedName>
</protein>
<evidence type="ECO:0000256" key="6">
    <source>
        <dbReference type="ARBA" id="ARBA00022989"/>
    </source>
</evidence>
<dbReference type="PANTHER" id="PTHR19229">
    <property type="entry name" value="ATP-BINDING CASSETTE TRANSPORTER SUBFAMILY A ABCA"/>
    <property type="match status" value="1"/>
</dbReference>
<keyword evidence="4" id="KW-0547">Nucleotide-binding</keyword>